<evidence type="ECO:0000313" key="2">
    <source>
        <dbReference type="EMBL" id="HJB10753.1"/>
    </source>
</evidence>
<feature type="transmembrane region" description="Helical" evidence="1">
    <location>
        <begin position="73"/>
        <end position="101"/>
    </location>
</feature>
<keyword evidence="1" id="KW-0472">Membrane</keyword>
<sequence>MHSTLQPTGMPLARPRSRTGLVACVVLVAAVTFLSLYISAAIFLSVALTSLINLIGLAAAIALWTLPRKWLRITAMVVLGAIVALQLWLGFDLLAFCLLSIVGAMGLRRFKTWWLYVATGLVALISGWSGITLSLNRTLVPQLFTDAVPDLDLNTPPLIASCTIALVALVFLGIGIWRFALHIDVLAVALFVAAGAHLAGAVLSFYAIGLPMMLAELFPHVYEFDEESYSMASAGLSFLAMRSKDIVIGALFPIVLGIAGIVRLARQPSFSLRGAPRFEASVEVAALTALALLLPGGGLLLLAFLGDNNPLQLLLPVLIDLGGLVLWGIAVFAWWRHMDVAREEYSPGGELTRTNLVVTLLLAATPLILAALNLGFAAIP</sequence>
<evidence type="ECO:0000313" key="3">
    <source>
        <dbReference type="Proteomes" id="UP000823823"/>
    </source>
</evidence>
<feature type="transmembrane region" description="Helical" evidence="1">
    <location>
        <begin position="113"/>
        <end position="131"/>
    </location>
</feature>
<accession>A0A9D2LDU3</accession>
<dbReference type="AlphaFoldDB" id="A0A9D2LDU3"/>
<organism evidence="2 3">
    <name type="scientific">Candidatus Brachybacterium merdavium</name>
    <dbReference type="NCBI Taxonomy" id="2838513"/>
    <lineage>
        <taxon>Bacteria</taxon>
        <taxon>Bacillati</taxon>
        <taxon>Actinomycetota</taxon>
        <taxon>Actinomycetes</taxon>
        <taxon>Micrococcales</taxon>
        <taxon>Dermabacteraceae</taxon>
        <taxon>Brachybacterium</taxon>
    </lineage>
</organism>
<reference evidence="2" key="2">
    <citation type="submission" date="2021-04" db="EMBL/GenBank/DDBJ databases">
        <authorList>
            <person name="Gilroy R."/>
        </authorList>
    </citation>
    <scope>NUCLEOTIDE SEQUENCE</scope>
    <source>
        <strain evidence="2">ChiHjej13B12-24818</strain>
    </source>
</reference>
<feature type="transmembrane region" description="Helical" evidence="1">
    <location>
        <begin position="158"/>
        <end position="179"/>
    </location>
</feature>
<feature type="transmembrane region" description="Helical" evidence="1">
    <location>
        <begin position="311"/>
        <end position="335"/>
    </location>
</feature>
<feature type="transmembrane region" description="Helical" evidence="1">
    <location>
        <begin position="20"/>
        <end position="44"/>
    </location>
</feature>
<reference evidence="2" key="1">
    <citation type="journal article" date="2021" name="PeerJ">
        <title>Extensive microbial diversity within the chicken gut microbiome revealed by metagenomics and culture.</title>
        <authorList>
            <person name="Gilroy R."/>
            <person name="Ravi A."/>
            <person name="Getino M."/>
            <person name="Pursley I."/>
            <person name="Horton D.L."/>
            <person name="Alikhan N.F."/>
            <person name="Baker D."/>
            <person name="Gharbi K."/>
            <person name="Hall N."/>
            <person name="Watson M."/>
            <person name="Adriaenssens E.M."/>
            <person name="Foster-Nyarko E."/>
            <person name="Jarju S."/>
            <person name="Secka A."/>
            <person name="Antonio M."/>
            <person name="Oren A."/>
            <person name="Chaudhuri R.R."/>
            <person name="La Ragione R."/>
            <person name="Hildebrand F."/>
            <person name="Pallen M.J."/>
        </authorList>
    </citation>
    <scope>NUCLEOTIDE SEQUENCE</scope>
    <source>
        <strain evidence="2">ChiHjej13B12-24818</strain>
    </source>
</reference>
<proteinExistence type="predicted"/>
<comment type="caution">
    <text evidence="2">The sequence shown here is derived from an EMBL/GenBank/DDBJ whole genome shotgun (WGS) entry which is preliminary data.</text>
</comment>
<keyword evidence="1" id="KW-1133">Transmembrane helix</keyword>
<feature type="transmembrane region" description="Helical" evidence="1">
    <location>
        <begin position="284"/>
        <end position="305"/>
    </location>
</feature>
<protein>
    <submittedName>
        <fullName evidence="2">Uncharacterized protein</fullName>
    </submittedName>
</protein>
<keyword evidence="1" id="KW-0812">Transmembrane</keyword>
<dbReference type="EMBL" id="DWZH01000070">
    <property type="protein sequence ID" value="HJB10753.1"/>
    <property type="molecule type" value="Genomic_DNA"/>
</dbReference>
<feature type="transmembrane region" description="Helical" evidence="1">
    <location>
        <begin position="186"/>
        <end position="208"/>
    </location>
</feature>
<evidence type="ECO:0000256" key="1">
    <source>
        <dbReference type="SAM" id="Phobius"/>
    </source>
</evidence>
<dbReference type="Proteomes" id="UP000823823">
    <property type="component" value="Unassembled WGS sequence"/>
</dbReference>
<name>A0A9D2LDU3_9MICO</name>
<gene>
    <name evidence="2" type="ORF">H9786_09535</name>
</gene>
<feature type="transmembrane region" description="Helical" evidence="1">
    <location>
        <begin position="246"/>
        <end position="264"/>
    </location>
</feature>
<feature type="transmembrane region" description="Helical" evidence="1">
    <location>
        <begin position="51"/>
        <end position="67"/>
    </location>
</feature>
<feature type="transmembrane region" description="Helical" evidence="1">
    <location>
        <begin position="356"/>
        <end position="379"/>
    </location>
</feature>